<name>E6N033_NEIMH</name>
<organism evidence="3 4">
    <name type="scientific">Neisseria meningitidis serogroup B / serotype 15 (strain H44/76)</name>
    <dbReference type="NCBI Taxonomy" id="909420"/>
    <lineage>
        <taxon>Bacteria</taxon>
        <taxon>Pseudomonadati</taxon>
        <taxon>Pseudomonadota</taxon>
        <taxon>Betaproteobacteria</taxon>
        <taxon>Neisseriales</taxon>
        <taxon>Neisseriaceae</taxon>
        <taxon>Neisseria</taxon>
    </lineage>
</organism>
<comment type="caution">
    <text evidence="3">The sequence shown here is derived from an EMBL/GenBank/DDBJ whole genome shotgun (WGS) entry which is preliminary data.</text>
</comment>
<evidence type="ECO:0000313" key="4">
    <source>
        <dbReference type="Proteomes" id="UP000032707"/>
    </source>
</evidence>
<dbReference type="PATRIC" id="fig|909420.3.peg.842"/>
<sequence length="198" mass="22411">MRQGLWNVFLPASDAEILFFLPNNLFSQGKLDYNGGMKKYLIPLSIAAVLSGCQSIYVPTLTEIPVNPINTVKTEAPAKGFRLASSHWTDVAKISDEATRLGYQVGIGKMTKVQAAQYLNNFRKRLVGRNAVDDSMYEIYLRSAIDSQRGAINTEQSKLYIQNALRGWQQRWKNMDVKPNNPAFTNFLMEVMKMQPLK</sequence>
<dbReference type="InterPro" id="IPR012640">
    <property type="entry name" value="Membr_lipoprot_lipid_attach_CS"/>
</dbReference>
<dbReference type="KEGG" id="nmh:NMBH4476_0632"/>
<dbReference type="Pfam" id="PF08139">
    <property type="entry name" value="LPAM_1"/>
    <property type="match status" value="1"/>
</dbReference>
<gene>
    <name evidence="3" type="ORF">NMH_2213</name>
</gene>
<evidence type="ECO:0000256" key="2">
    <source>
        <dbReference type="ARBA" id="ARBA00022729"/>
    </source>
</evidence>
<evidence type="ECO:0000256" key="1">
    <source>
        <dbReference type="ARBA" id="ARBA00017922"/>
    </source>
</evidence>
<accession>E6N033</accession>
<dbReference type="EMBL" id="AEQZ01000044">
    <property type="protein sequence ID" value="EFV62821.1"/>
    <property type="molecule type" value="Genomic_DNA"/>
</dbReference>
<dbReference type="AlphaFoldDB" id="E6N033"/>
<keyword evidence="2" id="KW-0732">Signal</keyword>
<protein>
    <recommendedName>
        <fullName evidence="1">Type IV secretion system putative lipoprotein virB7</fullName>
    </recommendedName>
</protein>
<proteinExistence type="predicted"/>
<evidence type="ECO:0000313" key="3">
    <source>
        <dbReference type="EMBL" id="EFV62821.1"/>
    </source>
</evidence>
<dbReference type="Proteomes" id="UP000032707">
    <property type="component" value="Unassembled WGS sequence"/>
</dbReference>
<reference evidence="3 4" key="1">
    <citation type="journal article" date="2011" name="J. Bacteriol.">
        <title>Genome sequence of Neisseria meningitidis serogroup B strain H44/76.</title>
        <authorList>
            <person name="Piet J.R."/>
            <person name="Huis In 't Veld R.A."/>
            <person name="van Schaik B.D."/>
            <person name="van Kampen A.H."/>
            <person name="Baas F."/>
            <person name="van de Beek D."/>
            <person name="Pannekoek Y."/>
            <person name="van der Ende A."/>
        </authorList>
    </citation>
    <scope>NUCLEOTIDE SEQUENCE [LARGE SCALE GENOMIC DNA]</scope>
    <source>
        <strain evidence="3 4">H44/76</strain>
    </source>
</reference>